<sequence length="391" mass="45698">MNNKTKYKIISSIEDDAPFGDVNLCTISFVTAEKIEKIKNLDIKAFKVHNGYTTLETANFDVKKLRTNNPNHDVYVSQIGKLYQWDDATKSDSIEYDDKKLNDLEKTRKENIDKVKLMQEQFNNEYKTIYANDNNNRTNNQKKKLRDKLYEKGCITKEEYDMIKKFDKSTNEIKDLAAMQTKIDQESSECSSVDYLDENPPTALKYGCITFYSPTSIKNLKNLCFKVRGLFETPRELNKRVAKLEKLYPNDKIYTFEIGKWCPYSETYTDLSVALKYTNYCMKIYLENLENEKEAFEKRKNDLQTKTENESNIIKASNRQQKRREKREKERLNRKNQLAKQTTQSNSVSSSTTINEQTIDQTNNEVDTRVDVIGDGTDNNAIKNIMDYITN</sequence>
<feature type="compositionally biased region" description="Basic and acidic residues" evidence="1">
    <location>
        <begin position="297"/>
        <end position="309"/>
    </location>
</feature>
<name>A0ABM7NSH5_9VIRU</name>
<evidence type="ECO:0000313" key="2">
    <source>
        <dbReference type="EMBL" id="BCS83114.1"/>
    </source>
</evidence>
<dbReference type="Pfam" id="PF19150">
    <property type="entry name" value="DUF5832"/>
    <property type="match status" value="2"/>
</dbReference>
<evidence type="ECO:0000256" key="1">
    <source>
        <dbReference type="SAM" id="MobiDB-lite"/>
    </source>
</evidence>
<proteinExistence type="predicted"/>
<organism evidence="2 3">
    <name type="scientific">Cotonvirus japonicus</name>
    <dbReference type="NCBI Taxonomy" id="2811091"/>
    <lineage>
        <taxon>Viruses</taxon>
        <taxon>Varidnaviria</taxon>
        <taxon>Bamfordvirae</taxon>
        <taxon>Nucleocytoviricota</taxon>
        <taxon>Megaviricetes</taxon>
        <taxon>Imitervirales</taxon>
        <taxon>Mimiviridae</taxon>
        <taxon>Megamimivirinae</taxon>
        <taxon>Cotonvirus</taxon>
        <taxon>Cotonvirus japonicum</taxon>
    </lineage>
</organism>
<feature type="compositionally biased region" description="Polar residues" evidence="1">
    <location>
        <begin position="354"/>
        <end position="365"/>
    </location>
</feature>
<dbReference type="EMBL" id="AP024483">
    <property type="protein sequence ID" value="BCS83114.1"/>
    <property type="molecule type" value="Genomic_DNA"/>
</dbReference>
<feature type="compositionally biased region" description="Low complexity" evidence="1">
    <location>
        <begin position="341"/>
        <end position="353"/>
    </location>
</feature>
<feature type="region of interest" description="Disordered" evidence="1">
    <location>
        <begin position="297"/>
        <end position="365"/>
    </location>
</feature>
<evidence type="ECO:0000313" key="3">
    <source>
        <dbReference type="Proteomes" id="UP001321479"/>
    </source>
</evidence>
<dbReference type="InterPro" id="IPR043872">
    <property type="entry name" value="DUF5832"/>
</dbReference>
<dbReference type="Proteomes" id="UP001321479">
    <property type="component" value="Segment"/>
</dbReference>
<dbReference type="GeneID" id="80558319"/>
<protein>
    <submittedName>
        <fullName evidence="2">Uncharacterized protein</fullName>
    </submittedName>
</protein>
<keyword evidence="3" id="KW-1185">Reference proteome</keyword>
<reference evidence="2 3" key="1">
    <citation type="submission" date="2021-02" db="EMBL/GenBank/DDBJ databases">
        <title>Cotonvirus japonicus, which uses Golgi apparatus of host cells for its virion factory, phylogenetically links tailed tupanvirus and icosahedral mimivirus.</title>
        <authorList>
            <person name="Takahashi H."/>
            <person name="Fukaya S."/>
            <person name="Song C."/>
            <person name="Murata K."/>
            <person name="Takemura M."/>
        </authorList>
    </citation>
    <scope>NUCLEOTIDE SEQUENCE [LARGE SCALE GENOMIC DNA]</scope>
</reference>
<dbReference type="RefSeq" id="YP_010841722.1">
    <property type="nucleotide sequence ID" value="NC_079139.1"/>
</dbReference>
<accession>A0ABM7NSH5</accession>